<dbReference type="EMBL" id="BGPR01000014">
    <property type="protein sequence ID" value="GBL77999.1"/>
    <property type="molecule type" value="Genomic_DNA"/>
</dbReference>
<name>A0A4Y2AF94_ARAVE</name>
<feature type="region of interest" description="Disordered" evidence="1">
    <location>
        <begin position="89"/>
        <end position="114"/>
    </location>
</feature>
<evidence type="ECO:0000313" key="3">
    <source>
        <dbReference type="Proteomes" id="UP000499080"/>
    </source>
</evidence>
<evidence type="ECO:0000256" key="1">
    <source>
        <dbReference type="SAM" id="MobiDB-lite"/>
    </source>
</evidence>
<organism evidence="2 3">
    <name type="scientific">Araneus ventricosus</name>
    <name type="common">Orbweaver spider</name>
    <name type="synonym">Epeira ventricosa</name>
    <dbReference type="NCBI Taxonomy" id="182803"/>
    <lineage>
        <taxon>Eukaryota</taxon>
        <taxon>Metazoa</taxon>
        <taxon>Ecdysozoa</taxon>
        <taxon>Arthropoda</taxon>
        <taxon>Chelicerata</taxon>
        <taxon>Arachnida</taxon>
        <taxon>Araneae</taxon>
        <taxon>Araneomorphae</taxon>
        <taxon>Entelegynae</taxon>
        <taxon>Araneoidea</taxon>
        <taxon>Araneidae</taxon>
        <taxon>Araneus</taxon>
    </lineage>
</organism>
<dbReference type="Proteomes" id="UP000499080">
    <property type="component" value="Unassembled WGS sequence"/>
</dbReference>
<gene>
    <name evidence="2" type="ORF">AVEN_143317_1</name>
</gene>
<sequence>MASSSFVSFEKALIHSSPQQTESTAFLRIHGKLASQQTRRGSECDVWTKRGGREKKETDPCQFFPYIVSVTMKLIPCFERRQIFHFASDQSGRRRTQRSAAFLLEPDAPGENYK</sequence>
<proteinExistence type="predicted"/>
<evidence type="ECO:0000313" key="2">
    <source>
        <dbReference type="EMBL" id="GBL77999.1"/>
    </source>
</evidence>
<reference evidence="2 3" key="1">
    <citation type="journal article" date="2019" name="Sci. Rep.">
        <title>Orb-weaving spider Araneus ventricosus genome elucidates the spidroin gene catalogue.</title>
        <authorList>
            <person name="Kono N."/>
            <person name="Nakamura H."/>
            <person name="Ohtoshi R."/>
            <person name="Moran D.A.P."/>
            <person name="Shinohara A."/>
            <person name="Yoshida Y."/>
            <person name="Fujiwara M."/>
            <person name="Mori M."/>
            <person name="Tomita M."/>
            <person name="Arakawa K."/>
        </authorList>
    </citation>
    <scope>NUCLEOTIDE SEQUENCE [LARGE SCALE GENOMIC DNA]</scope>
</reference>
<protein>
    <submittedName>
        <fullName evidence="2">Uncharacterized protein</fullName>
    </submittedName>
</protein>
<dbReference type="AlphaFoldDB" id="A0A4Y2AF94"/>
<accession>A0A4Y2AF94</accession>
<keyword evidence="3" id="KW-1185">Reference proteome</keyword>
<comment type="caution">
    <text evidence="2">The sequence shown here is derived from an EMBL/GenBank/DDBJ whole genome shotgun (WGS) entry which is preliminary data.</text>
</comment>